<sequence>RALLLDSTYRPVGVANWQRAICLDLMDKADVLEYYEQSVRSVQLEYFLPAVLRVRRHRGTSRHTQVVTLNRANVMLRDRYSCQYCGSSRELTIDHVVPQSKGGGNTWSNLVACCASCNSKKGDKSLEQLRWKLRQQPK</sequence>
<dbReference type="SMART" id="SM00507">
    <property type="entry name" value="HNHc"/>
    <property type="match status" value="1"/>
</dbReference>
<name>E1ZE01_CHLVA</name>
<evidence type="ECO:0000313" key="3">
    <source>
        <dbReference type="Proteomes" id="UP000008141"/>
    </source>
</evidence>
<protein>
    <recommendedName>
        <fullName evidence="1">HNH nuclease domain-containing protein</fullName>
    </recommendedName>
</protein>
<dbReference type="OrthoDB" id="2127950at2759"/>
<dbReference type="EMBL" id="GL433843">
    <property type="protein sequence ID" value="EFN55944.1"/>
    <property type="molecule type" value="Genomic_DNA"/>
</dbReference>
<keyword evidence="3" id="KW-1185">Reference proteome</keyword>
<feature type="non-terminal residue" evidence="2">
    <location>
        <position position="138"/>
    </location>
</feature>
<dbReference type="InterPro" id="IPR052892">
    <property type="entry name" value="NA-targeting_endonuclease"/>
</dbReference>
<dbReference type="OMA" id="RCNHVKA"/>
<feature type="domain" description="HNH nuclease" evidence="1">
    <location>
        <begin position="69"/>
        <end position="119"/>
    </location>
</feature>
<dbReference type="InterPro" id="IPR003615">
    <property type="entry name" value="HNH_nuc"/>
</dbReference>
<dbReference type="GeneID" id="17355499"/>
<dbReference type="RefSeq" id="XP_005848046.1">
    <property type="nucleotide sequence ID" value="XM_005847984.1"/>
</dbReference>
<reference evidence="2 3" key="1">
    <citation type="journal article" date="2010" name="Plant Cell">
        <title>The Chlorella variabilis NC64A genome reveals adaptation to photosymbiosis, coevolution with viruses, and cryptic sex.</title>
        <authorList>
            <person name="Blanc G."/>
            <person name="Duncan G."/>
            <person name="Agarkova I."/>
            <person name="Borodovsky M."/>
            <person name="Gurnon J."/>
            <person name="Kuo A."/>
            <person name="Lindquist E."/>
            <person name="Lucas S."/>
            <person name="Pangilinan J."/>
            <person name="Polle J."/>
            <person name="Salamov A."/>
            <person name="Terry A."/>
            <person name="Yamada T."/>
            <person name="Dunigan D.D."/>
            <person name="Grigoriev I.V."/>
            <person name="Claverie J.M."/>
            <person name="Van Etten J.L."/>
        </authorList>
    </citation>
    <scope>NUCLEOTIDE SEQUENCE [LARGE SCALE GENOMIC DNA]</scope>
    <source>
        <strain evidence="2 3">NC64A</strain>
    </source>
</reference>
<dbReference type="InterPro" id="IPR029471">
    <property type="entry name" value="HNH_5"/>
</dbReference>
<evidence type="ECO:0000313" key="2">
    <source>
        <dbReference type="EMBL" id="EFN55944.1"/>
    </source>
</evidence>
<proteinExistence type="predicted"/>
<feature type="non-terminal residue" evidence="2">
    <location>
        <position position="1"/>
    </location>
</feature>
<dbReference type="PANTHER" id="PTHR33877:SF2">
    <property type="entry name" value="OS07G0170200 PROTEIN"/>
    <property type="match status" value="1"/>
</dbReference>
<evidence type="ECO:0000259" key="1">
    <source>
        <dbReference type="SMART" id="SM00507"/>
    </source>
</evidence>
<dbReference type="InParanoid" id="E1ZE01"/>
<gene>
    <name evidence="2" type="ORF">CHLNCDRAFT_13740</name>
</gene>
<dbReference type="Pfam" id="PF14279">
    <property type="entry name" value="HNH_5"/>
    <property type="match status" value="1"/>
</dbReference>
<organism evidence="3">
    <name type="scientific">Chlorella variabilis</name>
    <name type="common">Green alga</name>
    <dbReference type="NCBI Taxonomy" id="554065"/>
    <lineage>
        <taxon>Eukaryota</taxon>
        <taxon>Viridiplantae</taxon>
        <taxon>Chlorophyta</taxon>
        <taxon>core chlorophytes</taxon>
        <taxon>Trebouxiophyceae</taxon>
        <taxon>Chlorellales</taxon>
        <taxon>Chlorellaceae</taxon>
        <taxon>Chlorella clade</taxon>
        <taxon>Chlorella</taxon>
    </lineage>
</organism>
<dbReference type="Gene3D" id="1.10.30.50">
    <property type="match status" value="1"/>
</dbReference>
<dbReference type="Proteomes" id="UP000008141">
    <property type="component" value="Unassembled WGS sequence"/>
</dbReference>
<dbReference type="KEGG" id="cvr:CHLNCDRAFT_13740"/>
<dbReference type="AlphaFoldDB" id="E1ZE01"/>
<accession>E1ZE01</accession>
<dbReference type="PANTHER" id="PTHR33877">
    <property type="entry name" value="SLL1193 PROTEIN"/>
    <property type="match status" value="1"/>
</dbReference>
<dbReference type="eggNOG" id="ENOG502QQI3">
    <property type="taxonomic scope" value="Eukaryota"/>
</dbReference>
<dbReference type="STRING" id="554065.E1ZE01"/>
<dbReference type="CDD" id="cd00085">
    <property type="entry name" value="HNHc"/>
    <property type="match status" value="1"/>
</dbReference>